<dbReference type="InterPro" id="IPR005624">
    <property type="entry name" value="PduO/GlcC-like"/>
</dbReference>
<comment type="caution">
    <text evidence="1">The sequence shown here is derived from an EMBL/GenBank/DDBJ whole genome shotgun (WGS) entry which is preliminary data.</text>
</comment>
<dbReference type="Pfam" id="PF03928">
    <property type="entry name" value="HbpS-like"/>
    <property type="match status" value="1"/>
</dbReference>
<dbReference type="AlphaFoldDB" id="A0A494X6X9"/>
<dbReference type="EMBL" id="RBZV01000019">
    <property type="protein sequence ID" value="RKP43513.1"/>
    <property type="molecule type" value="Genomic_DNA"/>
</dbReference>
<gene>
    <name evidence="1" type="ORF">D7S89_25730</name>
</gene>
<dbReference type="PANTHER" id="PTHR34309:SF1">
    <property type="entry name" value="PROTEIN GLCG"/>
    <property type="match status" value="1"/>
</dbReference>
<keyword evidence="2" id="KW-1185">Reference proteome</keyword>
<dbReference type="SUPFAM" id="SSF143744">
    <property type="entry name" value="GlcG-like"/>
    <property type="match status" value="1"/>
</dbReference>
<dbReference type="RefSeq" id="WP_121281700.1">
    <property type="nucleotide sequence ID" value="NZ_RBZV01000019.1"/>
</dbReference>
<organism evidence="1 2">
    <name type="scientific">Trinickia fusca</name>
    <dbReference type="NCBI Taxonomy" id="2419777"/>
    <lineage>
        <taxon>Bacteria</taxon>
        <taxon>Pseudomonadati</taxon>
        <taxon>Pseudomonadota</taxon>
        <taxon>Betaproteobacteria</taxon>
        <taxon>Burkholderiales</taxon>
        <taxon>Burkholderiaceae</taxon>
        <taxon>Trinickia</taxon>
    </lineage>
</organism>
<name>A0A494X6X9_9BURK</name>
<sequence length="145" mass="15576">MNQDTLNPSALRYGAPITLDEARHVAQAAHDEAARQDWPMAIAIVDSGGHLVLLHRLDNTQLGSIEVARQKAETAVRFKRPTKRFEDALTEGGLHWRLLGMTNLTPLDGGIPLVRDGAVIGAIGISGMQSHQDAQVAQAGADALR</sequence>
<accession>A0A494X6X9</accession>
<dbReference type="InterPro" id="IPR052517">
    <property type="entry name" value="GlcG_carb_metab_protein"/>
</dbReference>
<dbReference type="Gene3D" id="3.30.450.150">
    <property type="entry name" value="Haem-degrading domain"/>
    <property type="match status" value="1"/>
</dbReference>
<dbReference type="InterPro" id="IPR038084">
    <property type="entry name" value="PduO/GlcC-like_sf"/>
</dbReference>
<protein>
    <submittedName>
        <fullName evidence="1">Heme-binding protein</fullName>
    </submittedName>
</protein>
<dbReference type="OrthoDB" id="9815788at2"/>
<proteinExistence type="predicted"/>
<evidence type="ECO:0000313" key="1">
    <source>
        <dbReference type="EMBL" id="RKP43513.1"/>
    </source>
</evidence>
<reference evidence="1 2" key="1">
    <citation type="submission" date="2018-10" db="EMBL/GenBank/DDBJ databases">
        <title>Paraburkholderia sp. 7MK8-2, isolated from soil.</title>
        <authorList>
            <person name="Gao Z.-H."/>
            <person name="Qiu L.-H."/>
        </authorList>
    </citation>
    <scope>NUCLEOTIDE SEQUENCE [LARGE SCALE GENOMIC DNA]</scope>
    <source>
        <strain evidence="1 2">7MK8-2</strain>
    </source>
</reference>
<dbReference type="PANTHER" id="PTHR34309">
    <property type="entry name" value="SLR1406 PROTEIN"/>
    <property type="match status" value="1"/>
</dbReference>
<evidence type="ECO:0000313" key="2">
    <source>
        <dbReference type="Proteomes" id="UP000280434"/>
    </source>
</evidence>
<dbReference type="Proteomes" id="UP000280434">
    <property type="component" value="Unassembled WGS sequence"/>
</dbReference>